<accession>A0A5Q2N622</accession>
<protein>
    <submittedName>
        <fullName evidence="1">Uncharacterized protein</fullName>
    </submittedName>
</protein>
<proteinExistence type="predicted"/>
<sequence>MNDSSADLTVSVTVGPNELVEKQVFLKPHKPVPGELDILCCVELRKLFPVEIEGYEIVDDKKETLGPPVPILVSAVDFKAIEQKVVKHTFKIRGVPELAQVVDAFPINVKEKIDITGTGQEFRENVKITVTFDLAILFSVFRDGKNKIFTRQIYDLYCLTKFSVPEPEEGTLVAKAKIMANSPVCVLDLA</sequence>
<dbReference type="RefSeq" id="WP_153725906.1">
    <property type="nucleotide sequence ID" value="NZ_CP045875.1"/>
</dbReference>
<name>A0A5Q2N622_9FIRM</name>
<evidence type="ECO:0000313" key="1">
    <source>
        <dbReference type="EMBL" id="QGG48802.1"/>
    </source>
</evidence>
<dbReference type="AlphaFoldDB" id="A0A5Q2N622"/>
<reference evidence="2" key="1">
    <citation type="submission" date="2019-11" db="EMBL/GenBank/DDBJ databases">
        <title>Genome sequence of Heliorestis convoluta strain HH, an alkaliphilic and minimalistic phototrophic bacterium from a soda lake in Egypt.</title>
        <authorList>
            <person name="Dewey E.D."/>
            <person name="Stokes L.M."/>
            <person name="Burchell B.M."/>
            <person name="Shaffer K.N."/>
            <person name="Huntington A.M."/>
            <person name="Baker J.M."/>
            <person name="Nadendla S."/>
            <person name="Giglio M.G."/>
            <person name="Touchman J.W."/>
            <person name="Blankenship R.E."/>
            <person name="Madigan M.T."/>
            <person name="Sattley W.M."/>
        </authorList>
    </citation>
    <scope>NUCLEOTIDE SEQUENCE [LARGE SCALE GENOMIC DNA]</scope>
    <source>
        <strain evidence="2">HH</strain>
    </source>
</reference>
<keyword evidence="2" id="KW-1185">Reference proteome</keyword>
<gene>
    <name evidence="1" type="ORF">FTV88_2713</name>
</gene>
<evidence type="ECO:0000313" key="2">
    <source>
        <dbReference type="Proteomes" id="UP000366051"/>
    </source>
</evidence>
<organism evidence="1 2">
    <name type="scientific">Heliorestis convoluta</name>
    <dbReference type="NCBI Taxonomy" id="356322"/>
    <lineage>
        <taxon>Bacteria</taxon>
        <taxon>Bacillati</taxon>
        <taxon>Bacillota</taxon>
        <taxon>Clostridia</taxon>
        <taxon>Eubacteriales</taxon>
        <taxon>Heliobacteriaceae</taxon>
        <taxon>Heliorestis</taxon>
    </lineage>
</organism>
<dbReference type="OrthoDB" id="9851959at2"/>
<dbReference type="EMBL" id="CP045875">
    <property type="protein sequence ID" value="QGG48802.1"/>
    <property type="molecule type" value="Genomic_DNA"/>
</dbReference>
<dbReference type="Proteomes" id="UP000366051">
    <property type="component" value="Chromosome"/>
</dbReference>
<dbReference type="KEGG" id="hcv:FTV88_2713"/>